<reference evidence="10 11" key="1">
    <citation type="submission" date="2020-08" db="EMBL/GenBank/DDBJ databases">
        <title>Genomic Encyclopedia of Type Strains, Phase IV (KMG-IV): sequencing the most valuable type-strain genomes for metagenomic binning, comparative biology and taxonomic classification.</title>
        <authorList>
            <person name="Goeker M."/>
        </authorList>
    </citation>
    <scope>NUCLEOTIDE SEQUENCE [LARGE SCALE GENOMIC DNA]</scope>
    <source>
        <strain evidence="10 11">DSM 22975</strain>
    </source>
</reference>
<keyword evidence="11" id="KW-1185">Reference proteome</keyword>
<dbReference type="GO" id="GO:0006302">
    <property type="term" value="P:double-strand break repair"/>
    <property type="evidence" value="ECO:0007669"/>
    <property type="project" value="TreeGrafter"/>
</dbReference>
<dbReference type="Pfam" id="PF11967">
    <property type="entry name" value="RecO_N"/>
    <property type="match status" value="1"/>
</dbReference>
<dbReference type="Proteomes" id="UP000585721">
    <property type="component" value="Unassembled WGS sequence"/>
</dbReference>
<proteinExistence type="inferred from homology"/>
<dbReference type="NCBIfam" id="TIGR00613">
    <property type="entry name" value="reco"/>
    <property type="match status" value="1"/>
</dbReference>
<sequence>MTEPELLPAFVLHTRPYRETSQLVDLFVASMGKISVVAKGSRSSRSSVKGLLQPFLPLHICYSGNSSLKTLSQLEARSAQIVLQGERLFSGLYLNELLYYLLEPDAEYPGLFSSYFQTLLALSNQQELVSPLLRQFELLLLQQLGYGSDFCYAADSGLPIDPACFYRYEPEAGFVTTALCNHSVFSGREIIGISEQDFSDENILAAARRFSRQAFAALLGNRPLKSRELYSAFIARRSE</sequence>
<dbReference type="Pfam" id="PF02565">
    <property type="entry name" value="RecO_C"/>
    <property type="match status" value="1"/>
</dbReference>
<gene>
    <name evidence="8" type="primary">recO</name>
    <name evidence="10" type="ORF">HNR75_002327</name>
</gene>
<comment type="function">
    <text evidence="1 8">Involved in DNA repair and RecF pathway recombination.</text>
</comment>
<dbReference type="Gene3D" id="1.20.1440.120">
    <property type="entry name" value="Recombination protein O, C-terminal domain"/>
    <property type="match status" value="1"/>
</dbReference>
<dbReference type="PANTHER" id="PTHR33991">
    <property type="entry name" value="DNA REPAIR PROTEIN RECO"/>
    <property type="match status" value="1"/>
</dbReference>
<accession>A0A841GM64</accession>
<dbReference type="InterPro" id="IPR037278">
    <property type="entry name" value="ARFGAP/RecO"/>
</dbReference>
<dbReference type="AlphaFoldDB" id="A0A841GM64"/>
<organism evidence="10 11">
    <name type="scientific">Tolumonas osonensis</name>
    <dbReference type="NCBI Taxonomy" id="675874"/>
    <lineage>
        <taxon>Bacteria</taxon>
        <taxon>Pseudomonadati</taxon>
        <taxon>Pseudomonadota</taxon>
        <taxon>Gammaproteobacteria</taxon>
        <taxon>Aeromonadales</taxon>
        <taxon>Aeromonadaceae</taxon>
        <taxon>Tolumonas</taxon>
    </lineage>
</organism>
<dbReference type="InterPro" id="IPR003717">
    <property type="entry name" value="RecO"/>
</dbReference>
<dbReference type="InterPro" id="IPR042242">
    <property type="entry name" value="RecO_C"/>
</dbReference>
<keyword evidence="4 8" id="KW-0227">DNA damage</keyword>
<evidence type="ECO:0000256" key="6">
    <source>
        <dbReference type="ARBA" id="ARBA00023204"/>
    </source>
</evidence>
<evidence type="ECO:0000313" key="11">
    <source>
        <dbReference type="Proteomes" id="UP000585721"/>
    </source>
</evidence>
<evidence type="ECO:0000256" key="8">
    <source>
        <dbReference type="HAMAP-Rule" id="MF_00201"/>
    </source>
</evidence>
<dbReference type="GO" id="GO:0043590">
    <property type="term" value="C:bacterial nucleoid"/>
    <property type="evidence" value="ECO:0007669"/>
    <property type="project" value="TreeGrafter"/>
</dbReference>
<dbReference type="RefSeq" id="WP_188027114.1">
    <property type="nucleotide sequence ID" value="NZ_JACHGR010000007.1"/>
</dbReference>
<evidence type="ECO:0000259" key="9">
    <source>
        <dbReference type="Pfam" id="PF11967"/>
    </source>
</evidence>
<evidence type="ECO:0000256" key="1">
    <source>
        <dbReference type="ARBA" id="ARBA00003065"/>
    </source>
</evidence>
<evidence type="ECO:0000256" key="2">
    <source>
        <dbReference type="ARBA" id="ARBA00007452"/>
    </source>
</evidence>
<evidence type="ECO:0000256" key="4">
    <source>
        <dbReference type="ARBA" id="ARBA00022763"/>
    </source>
</evidence>
<dbReference type="HAMAP" id="MF_00201">
    <property type="entry name" value="RecO"/>
    <property type="match status" value="1"/>
</dbReference>
<evidence type="ECO:0000256" key="3">
    <source>
        <dbReference type="ARBA" id="ARBA00021310"/>
    </source>
</evidence>
<evidence type="ECO:0000313" key="10">
    <source>
        <dbReference type="EMBL" id="MBB6056395.1"/>
    </source>
</evidence>
<keyword evidence="5 8" id="KW-0233">DNA recombination</keyword>
<evidence type="ECO:0000256" key="5">
    <source>
        <dbReference type="ARBA" id="ARBA00023172"/>
    </source>
</evidence>
<evidence type="ECO:0000256" key="7">
    <source>
        <dbReference type="ARBA" id="ARBA00033409"/>
    </source>
</evidence>
<dbReference type="Gene3D" id="2.40.50.140">
    <property type="entry name" value="Nucleic acid-binding proteins"/>
    <property type="match status" value="1"/>
</dbReference>
<name>A0A841GM64_9GAMM</name>
<comment type="caution">
    <text evidence="10">The sequence shown here is derived from an EMBL/GenBank/DDBJ whole genome shotgun (WGS) entry which is preliminary data.</text>
</comment>
<dbReference type="InterPro" id="IPR012340">
    <property type="entry name" value="NA-bd_OB-fold"/>
</dbReference>
<dbReference type="GO" id="GO:0006310">
    <property type="term" value="P:DNA recombination"/>
    <property type="evidence" value="ECO:0007669"/>
    <property type="project" value="UniProtKB-UniRule"/>
</dbReference>
<feature type="domain" description="DNA replication/recombination mediator RecO N-terminal" evidence="9">
    <location>
        <begin position="8"/>
        <end position="76"/>
    </location>
</feature>
<dbReference type="EMBL" id="JACHGR010000007">
    <property type="protein sequence ID" value="MBB6056395.1"/>
    <property type="molecule type" value="Genomic_DNA"/>
</dbReference>
<dbReference type="SUPFAM" id="SSF50249">
    <property type="entry name" value="Nucleic acid-binding proteins"/>
    <property type="match status" value="1"/>
</dbReference>
<dbReference type="SUPFAM" id="SSF57863">
    <property type="entry name" value="ArfGap/RecO-like zinc finger"/>
    <property type="match status" value="1"/>
</dbReference>
<dbReference type="PANTHER" id="PTHR33991:SF1">
    <property type="entry name" value="DNA REPAIR PROTEIN RECO"/>
    <property type="match status" value="1"/>
</dbReference>
<keyword evidence="6 8" id="KW-0234">DNA repair</keyword>
<protein>
    <recommendedName>
        <fullName evidence="3 8">DNA repair protein RecO</fullName>
    </recommendedName>
    <alternativeName>
        <fullName evidence="7 8">Recombination protein O</fullName>
    </alternativeName>
</protein>
<dbReference type="InterPro" id="IPR022572">
    <property type="entry name" value="DNA_rep/recomb_RecO_N"/>
</dbReference>
<comment type="similarity">
    <text evidence="2 8">Belongs to the RecO family.</text>
</comment>